<keyword evidence="3" id="KW-1185">Reference proteome</keyword>
<evidence type="ECO:0000313" key="2">
    <source>
        <dbReference type="EMBL" id="KNZ46091.1"/>
    </source>
</evidence>
<name>A0A0L6UC37_9BASI</name>
<organism evidence="2 3">
    <name type="scientific">Puccinia sorghi</name>
    <dbReference type="NCBI Taxonomy" id="27349"/>
    <lineage>
        <taxon>Eukaryota</taxon>
        <taxon>Fungi</taxon>
        <taxon>Dikarya</taxon>
        <taxon>Basidiomycota</taxon>
        <taxon>Pucciniomycotina</taxon>
        <taxon>Pucciniomycetes</taxon>
        <taxon>Pucciniales</taxon>
        <taxon>Pucciniaceae</taxon>
        <taxon>Puccinia</taxon>
    </lineage>
</organism>
<reference evidence="2 3" key="1">
    <citation type="submission" date="2015-08" db="EMBL/GenBank/DDBJ databases">
        <title>Next Generation Sequencing and Analysis of the Genome of Puccinia sorghi L Schw, the Causal Agent of Maize Common Rust.</title>
        <authorList>
            <person name="Rochi L."/>
            <person name="Burguener G."/>
            <person name="Darino M."/>
            <person name="Turjanski A."/>
            <person name="Kreff E."/>
            <person name="Dieguez M.J."/>
            <person name="Sacco F."/>
        </authorList>
    </citation>
    <scope>NUCLEOTIDE SEQUENCE [LARGE SCALE GENOMIC DNA]</scope>
    <source>
        <strain evidence="2 3">RO10H11247</strain>
    </source>
</reference>
<dbReference type="Proteomes" id="UP000037035">
    <property type="component" value="Unassembled WGS sequence"/>
</dbReference>
<gene>
    <name evidence="2" type="ORF">VP01_756g8</name>
</gene>
<dbReference type="VEuPathDB" id="FungiDB:VP01_756g8"/>
<evidence type="ECO:0000256" key="1">
    <source>
        <dbReference type="SAM" id="MobiDB-lite"/>
    </source>
</evidence>
<feature type="compositionally biased region" description="Polar residues" evidence="1">
    <location>
        <begin position="18"/>
        <end position="30"/>
    </location>
</feature>
<dbReference type="EMBL" id="LAVV01013016">
    <property type="protein sequence ID" value="KNZ46091.1"/>
    <property type="molecule type" value="Genomic_DNA"/>
</dbReference>
<dbReference type="OrthoDB" id="2503257at2759"/>
<proteinExistence type="predicted"/>
<accession>A0A0L6UC37</accession>
<feature type="region of interest" description="Disordered" evidence="1">
    <location>
        <begin position="119"/>
        <end position="143"/>
    </location>
</feature>
<sequence length="844" mass="91954">MTRILERLAFWRKKQPKPQLNRNRNNNTSKPIPPITTTPISVTRTNDPEQLTSASFLVPDLDDIRPFITSTSNPISMRDLLKAISSDNPLQQMLINHEPPQSSHQLNVQLRYNTIKSKRKRDDDLEQDQLSPQSNQFNSFSTSNSLNHPGTICHVTHLPLPAGSLCKKPKLINITTNENIKHPPTQHNRPSSAPHPILGLPSHIWYQIFLYNQLSTIQALIPEYPSSIPPDESSSTIHSTNSIRPPKVLTSQLKLALKAQQNRHALVGICKTLSPIARKAAWSTLVLGTPRMVDRIAQRFEADSQLATQVQTCIITILPPPPRVRTGPKFDSPRPATPTHSSPLTPRTPKPTAVKSSHPSARSLQQQPVQQSTPPHNRQSLPLARQALMGSRSSAQKCERFHSVLIPSLPPDKKLVTSRNTKLNSLSSSIGAQRRVRNEAESLDGPMMDEDDEEAYLNEIVLAGSLPSLFLSLARSMRVCCVLGEERLGTRGLKSLSVLSGLLGGLEELYVEGGGLFNDLATLVDGLRSSTIRGKGAALRMISITGPHSTLSSVQTGPPPAIETRRIISNSSTQSARSTLSSFPLHQSTSSLAAKPVHNHLSLEHLILGHGMPLTPERLHWLAISATGSPPQGLRSLKVCLQAEAEQPSLSSSVSSSSSCGSSGRRVLSGRALLSRTFERVGGSLEWLALDEDWSAPLTERVGRRVSFAGQPGEGVLDEPIAFCSRLAVLALPDGPLCSSGLLAVLPFTLRTIEIFEHAGRPVSASSRGSEPFSSSDTSGFSPDDLWLAHSQAALFGLRIVRIVADSHNPTSPILRKWKRTPSTGLGHLLRAGVIFRWISTPSS</sequence>
<feature type="compositionally biased region" description="Low complexity" evidence="1">
    <location>
        <begin position="129"/>
        <end position="143"/>
    </location>
</feature>
<protein>
    <submittedName>
        <fullName evidence="2">Uncharacterized protein</fullName>
    </submittedName>
</protein>
<comment type="caution">
    <text evidence="2">The sequence shown here is derived from an EMBL/GenBank/DDBJ whole genome shotgun (WGS) entry which is preliminary data.</text>
</comment>
<feature type="region of interest" description="Disordered" evidence="1">
    <location>
        <begin position="12"/>
        <end position="45"/>
    </location>
</feature>
<evidence type="ECO:0000313" key="3">
    <source>
        <dbReference type="Proteomes" id="UP000037035"/>
    </source>
</evidence>
<dbReference type="AlphaFoldDB" id="A0A0L6UC37"/>
<feature type="compositionally biased region" description="Polar residues" evidence="1">
    <location>
        <begin position="354"/>
        <end position="379"/>
    </location>
</feature>
<feature type="region of interest" description="Disordered" evidence="1">
    <location>
        <begin position="318"/>
        <end position="379"/>
    </location>
</feature>